<keyword evidence="1" id="KW-0614">Plasmid</keyword>
<accession>A0A075V9Q0</accession>
<organism evidence="1 2">
    <name type="scientific">Amycolatopsis japonica</name>
    <dbReference type="NCBI Taxonomy" id="208439"/>
    <lineage>
        <taxon>Bacteria</taxon>
        <taxon>Bacillati</taxon>
        <taxon>Actinomycetota</taxon>
        <taxon>Actinomycetes</taxon>
        <taxon>Pseudonocardiales</taxon>
        <taxon>Pseudonocardiaceae</taxon>
        <taxon>Amycolatopsis</taxon>
        <taxon>Amycolatopsis japonica group</taxon>
    </lineage>
</organism>
<evidence type="ECO:0000313" key="1">
    <source>
        <dbReference type="EMBL" id="AIG81259.1"/>
    </source>
</evidence>
<dbReference type="eggNOG" id="ENOG5033PS3">
    <property type="taxonomic scope" value="Bacteria"/>
</dbReference>
<dbReference type="EMBL" id="CP008954">
    <property type="protein sequence ID" value="AIG81259.1"/>
    <property type="molecule type" value="Genomic_DNA"/>
</dbReference>
<sequence length="464" mass="49568">MPEKRTIAVNGNELKEALGAAGVGALIPKIIDPQLLEYQRRYSPLVRSIPSGRWDSDVYYFNRRTRNPRGGHVQDGGARPLTASTYEQYAFQMTHLQTVGGVTGYAQAVTRQVIGDLRAREIEGSIQGLYWDMETSVLWGNAAATVNGAYPQFDGLDSLVGNFSGAEQNAQDKGGASLSLAHLDELADMVETNAAMSVFDSQWMFVMSNTAQSRMSQLLQAQQRFEGPIEVAAGLIVPSYRGIPIVKSSFLSTRTYTMGTVTQASASTGGTLAAGTYNYRISAVMERQGEIAASAAVTTAALTGATNTVTLSFAVPGGLEGAQPLLYKVYRSTSPGTETLLGVVDAVVGFAADGKTPIMATSIVDNGATLIPKAGATAPAQPTPVYVGGNVNRFPPATGNESIYLVSRDRENLYRPYVRELEPLDVFPTTDSPDTLPYAIVADTTLALRAPKYLGVINRVNTQL</sequence>
<geneLocation type="plasmid" evidence="1 2">
    <name>pAmyja1</name>
</geneLocation>
<evidence type="ECO:0000313" key="2">
    <source>
        <dbReference type="Proteomes" id="UP000028492"/>
    </source>
</evidence>
<dbReference type="InterPro" id="IPR035198">
    <property type="entry name" value="SU10_MCP"/>
</dbReference>
<protein>
    <submittedName>
        <fullName evidence="1">Uncharacterized protein</fullName>
    </submittedName>
</protein>
<keyword evidence="2" id="KW-1185">Reference proteome</keyword>
<dbReference type="Pfam" id="PF17236">
    <property type="entry name" value="SU10_MCP"/>
    <property type="match status" value="1"/>
</dbReference>
<dbReference type="RefSeq" id="WP_148311767.1">
    <property type="nucleotide sequence ID" value="NZ_CP008954.1"/>
</dbReference>
<dbReference type="HOGENOM" id="CLU_588804_0_0_11"/>
<proteinExistence type="predicted"/>
<name>A0A075V9Q0_9PSEU</name>
<dbReference type="KEGG" id="aja:AJAP_42440"/>
<reference evidence="1 2" key="1">
    <citation type="journal article" date="2014" name="J. Biotechnol.">
        <title>Complete genome sequence of the actinobacterium Amycolatopsis japonica MG417-CF17(T) (=DSM 44213T) producing (S,S)-N,N'-ethylenediaminedisuccinic acid.</title>
        <authorList>
            <person name="Stegmann E."/>
            <person name="Albersmeier A."/>
            <person name="Spohn M."/>
            <person name="Gert H."/>
            <person name="Weber T."/>
            <person name="Wohlleben W."/>
            <person name="Kalinowski J."/>
            <person name="Ruckert C."/>
        </authorList>
    </citation>
    <scope>NUCLEOTIDE SEQUENCE [LARGE SCALE GENOMIC DNA]</scope>
    <source>
        <strain evidence="2">MG417-CF17 (DSM 44213)</strain>
        <plasmid evidence="1">pAmyja1</plasmid>
    </source>
</reference>
<dbReference type="SUPFAM" id="SSF56563">
    <property type="entry name" value="Major capsid protein gp5"/>
    <property type="match status" value="1"/>
</dbReference>
<dbReference type="Proteomes" id="UP000028492">
    <property type="component" value="Plasmid pAmyja1"/>
</dbReference>
<dbReference type="AlphaFoldDB" id="A0A075V9Q0"/>
<gene>
    <name evidence="1" type="ORF">AJAP_42440</name>
</gene>